<comment type="cofactor">
    <cofactor evidence="1 9">
        <name>heme</name>
        <dbReference type="ChEBI" id="CHEBI:30413"/>
    </cofactor>
</comment>
<dbReference type="InterPro" id="IPR001128">
    <property type="entry name" value="Cyt_P450"/>
</dbReference>
<feature type="signal peptide" evidence="11">
    <location>
        <begin position="1"/>
        <end position="22"/>
    </location>
</feature>
<keyword evidence="7 9" id="KW-0408">Iron</keyword>
<evidence type="ECO:0000256" key="9">
    <source>
        <dbReference type="PIRSR" id="PIRSR602401-1"/>
    </source>
</evidence>
<dbReference type="GO" id="GO:0005506">
    <property type="term" value="F:iron ion binding"/>
    <property type="evidence" value="ECO:0007669"/>
    <property type="project" value="InterPro"/>
</dbReference>
<keyword evidence="5 9" id="KW-0479">Metal-binding</keyword>
<protein>
    <recommendedName>
        <fullName evidence="14">Cytochrome P450</fullName>
    </recommendedName>
</protein>
<evidence type="ECO:0000256" key="1">
    <source>
        <dbReference type="ARBA" id="ARBA00001971"/>
    </source>
</evidence>
<gene>
    <name evidence="12" type="ORF">GALMADRAFT_93497</name>
</gene>
<evidence type="ECO:0000313" key="12">
    <source>
        <dbReference type="EMBL" id="KDR79567.1"/>
    </source>
</evidence>
<evidence type="ECO:0000256" key="7">
    <source>
        <dbReference type="ARBA" id="ARBA00023004"/>
    </source>
</evidence>
<keyword evidence="6 10" id="KW-0560">Oxidoreductase</keyword>
<comment type="pathway">
    <text evidence="2">Secondary metabolite biosynthesis.</text>
</comment>
<evidence type="ECO:0000256" key="3">
    <source>
        <dbReference type="ARBA" id="ARBA00010617"/>
    </source>
</evidence>
<evidence type="ECO:0000256" key="8">
    <source>
        <dbReference type="ARBA" id="ARBA00023033"/>
    </source>
</evidence>
<dbReference type="SUPFAM" id="SSF48264">
    <property type="entry name" value="Cytochrome P450"/>
    <property type="match status" value="1"/>
</dbReference>
<evidence type="ECO:0000256" key="10">
    <source>
        <dbReference type="RuleBase" id="RU000461"/>
    </source>
</evidence>
<keyword evidence="8 10" id="KW-0503">Monooxygenase</keyword>
<evidence type="ECO:0000256" key="2">
    <source>
        <dbReference type="ARBA" id="ARBA00005179"/>
    </source>
</evidence>
<dbReference type="InterPro" id="IPR050364">
    <property type="entry name" value="Cytochrome_P450_fung"/>
</dbReference>
<dbReference type="HOGENOM" id="CLU_001570_2_3_1"/>
<evidence type="ECO:0008006" key="14">
    <source>
        <dbReference type="Google" id="ProtNLM"/>
    </source>
</evidence>
<reference evidence="13" key="1">
    <citation type="journal article" date="2014" name="Proc. Natl. Acad. Sci. U.S.A.">
        <title>Extensive sampling of basidiomycete genomes demonstrates inadequacy of the white-rot/brown-rot paradigm for wood decay fungi.</title>
        <authorList>
            <person name="Riley R."/>
            <person name="Salamov A.A."/>
            <person name="Brown D.W."/>
            <person name="Nagy L.G."/>
            <person name="Floudas D."/>
            <person name="Held B.W."/>
            <person name="Levasseur A."/>
            <person name="Lombard V."/>
            <person name="Morin E."/>
            <person name="Otillar R."/>
            <person name="Lindquist E.A."/>
            <person name="Sun H."/>
            <person name="LaButti K.M."/>
            <person name="Schmutz J."/>
            <person name="Jabbour D."/>
            <person name="Luo H."/>
            <person name="Baker S.E."/>
            <person name="Pisabarro A.G."/>
            <person name="Walton J.D."/>
            <person name="Blanchette R.A."/>
            <person name="Henrissat B."/>
            <person name="Martin F."/>
            <person name="Cullen D."/>
            <person name="Hibbett D.S."/>
            <person name="Grigoriev I.V."/>
        </authorList>
    </citation>
    <scope>NUCLEOTIDE SEQUENCE [LARGE SCALE GENOMIC DNA]</scope>
    <source>
        <strain evidence="13">CBS 339.88</strain>
    </source>
</reference>
<dbReference type="PRINTS" id="PR00385">
    <property type="entry name" value="P450"/>
</dbReference>
<sequence>MFNLSTFFWLVFLALMYVLYQRQRIRYPPGPKGLPFLGIAKDHPKTEYWRTYADWGRKYGNIGLISFHLLGRRIVVLNSTSVAEALLVRRSTIYSDRPFPPMGGQLMRREKNVFHISYNERFKIYRKLMHQGFNPIASQDYWGVAEREARVMVANIYKKPDKMVEYLRQNASAVTMKIAYGYTVTGEKDHFVEMAEETMRVGSFASAPGRWLVDSIPALLYLPEWFPGAGFKRKAKVWSQQMELQVREPFDYVKSQIAAGVAEGSFSSHLLQSSGEGLSEEEYEDHVQWSAGAIYAAGADTTVASVKAFYFAMMIFPEIQKRAQAEIDTLMERLGRLPTIQDRPSLPYLDAIMKEVLRWAPAVPISLFHCTAADDEYEGYFIPAKTTIIPNIWAMMHDPEQYPNPFEFNPNRFIKIKDTDTVQRDPRQIVFGFGRRVCAGQHVAEASMFIQMATTLATLNISKALDENSRVVEPDISFTTAIVSHIKPFQYAITPRPTNTISLVLQDIAAEA</sequence>
<evidence type="ECO:0000256" key="4">
    <source>
        <dbReference type="ARBA" id="ARBA00022617"/>
    </source>
</evidence>
<proteinExistence type="inferred from homology"/>
<comment type="similarity">
    <text evidence="3 10">Belongs to the cytochrome P450 family.</text>
</comment>
<organism evidence="12 13">
    <name type="scientific">Galerina marginata (strain CBS 339.88)</name>
    <dbReference type="NCBI Taxonomy" id="685588"/>
    <lineage>
        <taxon>Eukaryota</taxon>
        <taxon>Fungi</taxon>
        <taxon>Dikarya</taxon>
        <taxon>Basidiomycota</taxon>
        <taxon>Agaricomycotina</taxon>
        <taxon>Agaricomycetes</taxon>
        <taxon>Agaricomycetidae</taxon>
        <taxon>Agaricales</taxon>
        <taxon>Agaricineae</taxon>
        <taxon>Strophariaceae</taxon>
        <taxon>Galerina</taxon>
    </lineage>
</organism>
<dbReference type="Pfam" id="PF00067">
    <property type="entry name" value="p450"/>
    <property type="match status" value="1"/>
</dbReference>
<name>A0A067TB49_GALM3</name>
<accession>A0A067TB49</accession>
<keyword evidence="13" id="KW-1185">Reference proteome</keyword>
<dbReference type="PRINTS" id="PR00463">
    <property type="entry name" value="EP450I"/>
</dbReference>
<feature type="chain" id="PRO_5001649300" description="Cytochrome P450" evidence="11">
    <location>
        <begin position="23"/>
        <end position="512"/>
    </location>
</feature>
<evidence type="ECO:0000256" key="5">
    <source>
        <dbReference type="ARBA" id="ARBA00022723"/>
    </source>
</evidence>
<dbReference type="InterPro" id="IPR002401">
    <property type="entry name" value="Cyt_P450_E_grp-I"/>
</dbReference>
<dbReference type="STRING" id="685588.A0A067TB49"/>
<dbReference type="GO" id="GO:0004497">
    <property type="term" value="F:monooxygenase activity"/>
    <property type="evidence" value="ECO:0007669"/>
    <property type="project" value="UniProtKB-KW"/>
</dbReference>
<dbReference type="CDD" id="cd11065">
    <property type="entry name" value="CYP64-like"/>
    <property type="match status" value="1"/>
</dbReference>
<feature type="binding site" description="axial binding residue" evidence="9">
    <location>
        <position position="438"/>
    </location>
    <ligand>
        <name>heme</name>
        <dbReference type="ChEBI" id="CHEBI:30413"/>
    </ligand>
    <ligandPart>
        <name>Fe</name>
        <dbReference type="ChEBI" id="CHEBI:18248"/>
    </ligandPart>
</feature>
<evidence type="ECO:0000313" key="13">
    <source>
        <dbReference type="Proteomes" id="UP000027222"/>
    </source>
</evidence>
<dbReference type="PANTHER" id="PTHR46300:SF7">
    <property type="entry name" value="P450, PUTATIVE (EUROFUNG)-RELATED"/>
    <property type="match status" value="1"/>
</dbReference>
<dbReference type="Proteomes" id="UP000027222">
    <property type="component" value="Unassembled WGS sequence"/>
</dbReference>
<dbReference type="EMBL" id="KL142373">
    <property type="protein sequence ID" value="KDR79567.1"/>
    <property type="molecule type" value="Genomic_DNA"/>
</dbReference>
<dbReference type="PROSITE" id="PS00086">
    <property type="entry name" value="CYTOCHROME_P450"/>
    <property type="match status" value="1"/>
</dbReference>
<dbReference type="PANTHER" id="PTHR46300">
    <property type="entry name" value="P450, PUTATIVE (EUROFUNG)-RELATED-RELATED"/>
    <property type="match status" value="1"/>
</dbReference>
<dbReference type="GO" id="GO:0020037">
    <property type="term" value="F:heme binding"/>
    <property type="evidence" value="ECO:0007669"/>
    <property type="project" value="InterPro"/>
</dbReference>
<dbReference type="AlphaFoldDB" id="A0A067TB49"/>
<dbReference type="InterPro" id="IPR017972">
    <property type="entry name" value="Cyt_P450_CS"/>
</dbReference>
<dbReference type="Gene3D" id="1.10.630.10">
    <property type="entry name" value="Cytochrome P450"/>
    <property type="match status" value="1"/>
</dbReference>
<evidence type="ECO:0000256" key="11">
    <source>
        <dbReference type="SAM" id="SignalP"/>
    </source>
</evidence>
<dbReference type="OrthoDB" id="2789670at2759"/>
<dbReference type="InterPro" id="IPR036396">
    <property type="entry name" value="Cyt_P450_sf"/>
</dbReference>
<dbReference type="GO" id="GO:0016705">
    <property type="term" value="F:oxidoreductase activity, acting on paired donors, with incorporation or reduction of molecular oxygen"/>
    <property type="evidence" value="ECO:0007669"/>
    <property type="project" value="InterPro"/>
</dbReference>
<evidence type="ECO:0000256" key="6">
    <source>
        <dbReference type="ARBA" id="ARBA00023002"/>
    </source>
</evidence>
<keyword evidence="11" id="KW-0732">Signal</keyword>
<keyword evidence="4 9" id="KW-0349">Heme</keyword>